<keyword evidence="4" id="KW-0411">Iron-sulfur</keyword>
<keyword evidence="1" id="KW-0001">2Fe-2S</keyword>
<evidence type="ECO:0000259" key="7">
    <source>
        <dbReference type="PROSITE" id="PS51296"/>
    </source>
</evidence>
<accession>A0ABM6MG51</accession>
<reference evidence="8 9" key="1">
    <citation type="submission" date="2016-07" db="EMBL/GenBank/DDBJ databases">
        <title>High microdiversification within the ubiquitous acI lineage of Actinobacteria.</title>
        <authorList>
            <person name="Neuenschwander S.M."/>
            <person name="Salcher M."/>
            <person name="Ghai R."/>
            <person name="Pernthaler J."/>
        </authorList>
    </citation>
    <scope>NUCLEOTIDE SEQUENCE [LARGE SCALE GENOMIC DNA]</scope>
    <source>
        <strain evidence="8">MMS-IA-79</strain>
    </source>
</reference>
<keyword evidence="9" id="KW-1185">Reference proteome</keyword>
<dbReference type="Pfam" id="PF00355">
    <property type="entry name" value="Rieske"/>
    <property type="match status" value="1"/>
</dbReference>
<evidence type="ECO:0000256" key="3">
    <source>
        <dbReference type="ARBA" id="ARBA00023004"/>
    </source>
</evidence>
<feature type="region of interest" description="Disordered" evidence="5">
    <location>
        <begin position="62"/>
        <end position="99"/>
    </location>
</feature>
<dbReference type="Proteomes" id="UP000217177">
    <property type="component" value="Chromosome"/>
</dbReference>
<evidence type="ECO:0000256" key="5">
    <source>
        <dbReference type="SAM" id="MobiDB-lite"/>
    </source>
</evidence>
<evidence type="ECO:0000256" key="6">
    <source>
        <dbReference type="SAM" id="SignalP"/>
    </source>
</evidence>
<evidence type="ECO:0000313" key="8">
    <source>
        <dbReference type="EMBL" id="ASY17847.1"/>
    </source>
</evidence>
<keyword evidence="6" id="KW-0732">Signal</keyword>
<dbReference type="EMBL" id="CP016774">
    <property type="protein sequence ID" value="ASY17847.1"/>
    <property type="molecule type" value="Genomic_DNA"/>
</dbReference>
<dbReference type="RefSeq" id="WP_095675398.1">
    <property type="nucleotide sequence ID" value="NZ_CP016774.1"/>
</dbReference>
<dbReference type="CDD" id="cd03467">
    <property type="entry name" value="Rieske"/>
    <property type="match status" value="1"/>
</dbReference>
<protein>
    <submittedName>
        <fullName evidence="8">Reiske domain-containing protein</fullName>
    </submittedName>
</protein>
<organism evidence="8 9">
    <name type="scientific">Candidatus Planktophila versatilis</name>
    <dbReference type="NCBI Taxonomy" id="1884905"/>
    <lineage>
        <taxon>Bacteria</taxon>
        <taxon>Bacillati</taxon>
        <taxon>Actinomycetota</taxon>
        <taxon>Actinomycetes</taxon>
        <taxon>Candidatus Nanopelagicales</taxon>
        <taxon>Candidatus Nanopelagicaceae</taxon>
        <taxon>Candidatus Planktophila</taxon>
    </lineage>
</organism>
<dbReference type="InterPro" id="IPR036922">
    <property type="entry name" value="Rieske_2Fe-2S_sf"/>
</dbReference>
<name>A0ABM6MG51_9ACTN</name>
<feature type="domain" description="Rieske" evidence="7">
    <location>
        <begin position="113"/>
        <end position="199"/>
    </location>
</feature>
<evidence type="ECO:0000256" key="2">
    <source>
        <dbReference type="ARBA" id="ARBA00022723"/>
    </source>
</evidence>
<sequence>MSHFSRRQILQILTGVALLANPFIAEAAQVPTLKCTRVGQTIIWRDKKYTCVKSGNKLVWNKGVPVTPAKPTPSATTQPSTQPTPTTSTAPRPAYTPPPDEFAVAKSANLKLNQPISVSNPSLNYPARGYILIRREDGVIAFSNRCTHLGRDVEISGSQLVCFAHGSYFEATTGKPTGGPATRNLILLPTIERDGTIFVVDAP</sequence>
<feature type="signal peptide" evidence="6">
    <location>
        <begin position="1"/>
        <end position="27"/>
    </location>
</feature>
<dbReference type="InterPro" id="IPR017941">
    <property type="entry name" value="Rieske_2Fe-2S"/>
</dbReference>
<proteinExistence type="predicted"/>
<feature type="chain" id="PRO_5046653525" evidence="6">
    <location>
        <begin position="28"/>
        <end position="203"/>
    </location>
</feature>
<evidence type="ECO:0000256" key="1">
    <source>
        <dbReference type="ARBA" id="ARBA00022714"/>
    </source>
</evidence>
<evidence type="ECO:0000256" key="4">
    <source>
        <dbReference type="ARBA" id="ARBA00023014"/>
    </source>
</evidence>
<dbReference type="Gene3D" id="2.102.10.10">
    <property type="entry name" value="Rieske [2Fe-2S] iron-sulphur domain"/>
    <property type="match status" value="1"/>
</dbReference>
<evidence type="ECO:0000313" key="9">
    <source>
        <dbReference type="Proteomes" id="UP000217177"/>
    </source>
</evidence>
<feature type="compositionally biased region" description="Low complexity" evidence="5">
    <location>
        <begin position="65"/>
        <end position="93"/>
    </location>
</feature>
<keyword evidence="3" id="KW-0408">Iron</keyword>
<dbReference type="SUPFAM" id="SSF50022">
    <property type="entry name" value="ISP domain"/>
    <property type="match status" value="1"/>
</dbReference>
<dbReference type="PROSITE" id="PS51296">
    <property type="entry name" value="RIESKE"/>
    <property type="match status" value="1"/>
</dbReference>
<gene>
    <name evidence="8" type="ORF">A1sIA79_06590</name>
</gene>
<keyword evidence="2" id="KW-0479">Metal-binding</keyword>